<dbReference type="NCBIfam" id="TIGR01682">
    <property type="entry name" value="moaD"/>
    <property type="match status" value="1"/>
</dbReference>
<dbReference type="GO" id="GO:0006777">
    <property type="term" value="P:Mo-molybdopterin cofactor biosynthetic process"/>
    <property type="evidence" value="ECO:0007669"/>
    <property type="project" value="InterPro"/>
</dbReference>
<dbReference type="InterPro" id="IPR044672">
    <property type="entry name" value="MOCS2A"/>
</dbReference>
<dbReference type="PANTHER" id="PTHR33359">
    <property type="entry name" value="MOLYBDOPTERIN SYNTHASE SULFUR CARRIER SUBUNIT"/>
    <property type="match status" value="1"/>
</dbReference>
<evidence type="ECO:0000256" key="1">
    <source>
        <dbReference type="ARBA" id="ARBA00022741"/>
    </source>
</evidence>
<dbReference type="UniPathway" id="UPA00344"/>
<dbReference type="SUPFAM" id="SSF54285">
    <property type="entry name" value="MoaD/ThiS"/>
    <property type="match status" value="1"/>
</dbReference>
<dbReference type="OrthoDB" id="9801945at2"/>
<dbReference type="RefSeq" id="WP_101178316.1">
    <property type="nucleotide sequence ID" value="NZ_PISE01000040.1"/>
</dbReference>
<reference evidence="4 5" key="1">
    <citation type="journal article" date="2003" name="Int. J. Syst. Evol. Microbiol.">
        <title>Bacillus nealsonii sp. nov., isolated from a spacecraft-assembly facility, whose spores are gamma-radiation resistant.</title>
        <authorList>
            <person name="Venkateswaran K."/>
            <person name="Kempf M."/>
            <person name="Chen F."/>
            <person name="Satomi M."/>
            <person name="Nicholson W."/>
            <person name="Kern R."/>
        </authorList>
    </citation>
    <scope>NUCLEOTIDE SEQUENCE [LARGE SCALE GENOMIC DNA]</scope>
    <source>
        <strain evidence="4 5">FO-92</strain>
    </source>
</reference>
<dbReference type="Pfam" id="PF02597">
    <property type="entry name" value="ThiS"/>
    <property type="match status" value="1"/>
</dbReference>
<dbReference type="EMBL" id="PISE01000040">
    <property type="protein sequence ID" value="PKG22562.1"/>
    <property type="molecule type" value="Genomic_DNA"/>
</dbReference>
<evidence type="ECO:0000256" key="2">
    <source>
        <dbReference type="ARBA" id="ARBA00024200"/>
    </source>
</evidence>
<dbReference type="InterPro" id="IPR016155">
    <property type="entry name" value="Mopterin_synth/thiamin_S_b"/>
</dbReference>
<dbReference type="AlphaFoldDB" id="A0A2N0YZ82"/>
<sequence length="77" mass="8387">MNKVLFFAALKEVIGEDSLQMDLNGKTVGEAKSILQDKFPALPLEVAMTAINEEFAFDEDIIKKEDSIAFIPPVSGG</sequence>
<gene>
    <name evidence="4" type="primary">moaD</name>
    <name evidence="4" type="ORF">CWS01_16715</name>
</gene>
<dbReference type="GO" id="GO:0000166">
    <property type="term" value="F:nucleotide binding"/>
    <property type="evidence" value="ECO:0007669"/>
    <property type="project" value="UniProtKB-KW"/>
</dbReference>
<dbReference type="CDD" id="cd00754">
    <property type="entry name" value="Ubl_MoaD"/>
    <property type="match status" value="1"/>
</dbReference>
<dbReference type="InterPro" id="IPR012675">
    <property type="entry name" value="Beta-grasp_dom_sf"/>
</dbReference>
<evidence type="ECO:0000313" key="5">
    <source>
        <dbReference type="Proteomes" id="UP000233375"/>
    </source>
</evidence>
<protein>
    <recommendedName>
        <fullName evidence="3">Molybdopterin synthase sulfur carrier subunit</fullName>
    </recommendedName>
</protein>
<organism evidence="4 5">
    <name type="scientific">Niallia nealsonii</name>
    <dbReference type="NCBI Taxonomy" id="115979"/>
    <lineage>
        <taxon>Bacteria</taxon>
        <taxon>Bacillati</taxon>
        <taxon>Bacillota</taxon>
        <taxon>Bacilli</taxon>
        <taxon>Bacillales</taxon>
        <taxon>Bacillaceae</taxon>
        <taxon>Niallia</taxon>
    </lineage>
</organism>
<comment type="similarity">
    <text evidence="2">Belongs to the MoaD family.</text>
</comment>
<evidence type="ECO:0000256" key="3">
    <source>
        <dbReference type="ARBA" id="ARBA00024247"/>
    </source>
</evidence>
<dbReference type="GO" id="GO:1990133">
    <property type="term" value="C:molybdopterin adenylyltransferase complex"/>
    <property type="evidence" value="ECO:0007669"/>
    <property type="project" value="TreeGrafter"/>
</dbReference>
<keyword evidence="5" id="KW-1185">Reference proteome</keyword>
<evidence type="ECO:0000313" key="4">
    <source>
        <dbReference type="EMBL" id="PKG22562.1"/>
    </source>
</evidence>
<keyword evidence="1" id="KW-0547">Nucleotide-binding</keyword>
<dbReference type="Gene3D" id="3.10.20.30">
    <property type="match status" value="1"/>
</dbReference>
<dbReference type="Proteomes" id="UP000233375">
    <property type="component" value="Unassembled WGS sequence"/>
</dbReference>
<dbReference type="PANTHER" id="PTHR33359:SF1">
    <property type="entry name" value="MOLYBDOPTERIN SYNTHASE SULFUR CARRIER SUBUNIT"/>
    <property type="match status" value="1"/>
</dbReference>
<accession>A0A2N0YZ82</accession>
<dbReference type="InterPro" id="IPR003749">
    <property type="entry name" value="ThiS/MoaD-like"/>
</dbReference>
<name>A0A2N0YZ82_9BACI</name>
<proteinExistence type="inferred from homology"/>
<comment type="caution">
    <text evidence="4">The sequence shown here is derived from an EMBL/GenBank/DDBJ whole genome shotgun (WGS) entry which is preliminary data.</text>
</comment>